<dbReference type="GeneID" id="11500965"/>
<accession>G8ZZB5</accession>
<reference evidence="1 2" key="1">
    <citation type="journal article" date="2011" name="Proc. Natl. Acad. Sci. U.S.A.">
        <title>Evolutionary erosion of yeast sex chromosomes by mating-type switching accidents.</title>
        <authorList>
            <person name="Gordon J.L."/>
            <person name="Armisen D."/>
            <person name="Proux-Wera E."/>
            <person name="Oheigeartaigh S.S."/>
            <person name="Byrne K.P."/>
            <person name="Wolfe K.H."/>
        </authorList>
    </citation>
    <scope>NUCLEOTIDE SEQUENCE [LARGE SCALE GENOMIC DNA]</scope>
    <source>
        <strain evidence="2">ATCC 10662 / CBS 1146 / NBRC 0425 / NCYC 2629 / NRRL Y-866</strain>
    </source>
</reference>
<sequence>MLPQTVKLAAMKTATTNSARVISSAIAVPVFKRSPGDSFSSFKEYRENAKTYGPLSASLAAKRHLTHISRV</sequence>
<dbReference type="InParanoid" id="G8ZZB5"/>
<dbReference type="RefSeq" id="XP_003683170.1">
    <property type="nucleotide sequence ID" value="XM_003683122.1"/>
</dbReference>
<organism evidence="1 2">
    <name type="scientific">Torulaspora delbrueckii</name>
    <name type="common">Yeast</name>
    <name type="synonym">Candida colliculosa</name>
    <dbReference type="NCBI Taxonomy" id="4950"/>
    <lineage>
        <taxon>Eukaryota</taxon>
        <taxon>Fungi</taxon>
        <taxon>Dikarya</taxon>
        <taxon>Ascomycota</taxon>
        <taxon>Saccharomycotina</taxon>
        <taxon>Saccharomycetes</taxon>
        <taxon>Saccharomycetales</taxon>
        <taxon>Saccharomycetaceae</taxon>
        <taxon>Torulaspora</taxon>
    </lineage>
</organism>
<dbReference type="AlphaFoldDB" id="G8ZZB5"/>
<protein>
    <submittedName>
        <fullName evidence="1">Uncharacterized protein</fullName>
    </submittedName>
</protein>
<dbReference type="EMBL" id="HE616749">
    <property type="protein sequence ID" value="CCE93959.1"/>
    <property type="molecule type" value="Genomic_DNA"/>
</dbReference>
<name>G8ZZB5_TORDE</name>
<gene>
    <name evidence="1" type="primary">TDEL0H01000</name>
    <name evidence="1" type="ORF">TDEL_0H01000</name>
</gene>
<dbReference type="OrthoDB" id="4052953at2759"/>
<dbReference type="Proteomes" id="UP000005627">
    <property type="component" value="Chromosome 8"/>
</dbReference>
<evidence type="ECO:0000313" key="2">
    <source>
        <dbReference type="Proteomes" id="UP000005627"/>
    </source>
</evidence>
<proteinExistence type="predicted"/>
<dbReference type="KEGG" id="tdl:TDEL_0H01000"/>
<dbReference type="eggNOG" id="ENOG502SFDY">
    <property type="taxonomic scope" value="Eukaryota"/>
</dbReference>
<dbReference type="HOGENOM" id="CLU_200666_0_0_1"/>
<keyword evidence="2" id="KW-1185">Reference proteome</keyword>
<evidence type="ECO:0000313" key="1">
    <source>
        <dbReference type="EMBL" id="CCE93959.1"/>
    </source>
</evidence>